<dbReference type="Proteomes" id="UP001163823">
    <property type="component" value="Chromosome 4"/>
</dbReference>
<accession>A0AAD7M772</accession>
<comment type="caution">
    <text evidence="1">The sequence shown here is derived from an EMBL/GenBank/DDBJ whole genome shotgun (WGS) entry which is preliminary data.</text>
</comment>
<dbReference type="KEGG" id="qsa:O6P43_008383"/>
<evidence type="ECO:0000313" key="2">
    <source>
        <dbReference type="Proteomes" id="UP001163823"/>
    </source>
</evidence>
<proteinExistence type="predicted"/>
<keyword evidence="2" id="KW-1185">Reference proteome</keyword>
<gene>
    <name evidence="1" type="ORF">O6P43_008383</name>
</gene>
<dbReference type="EMBL" id="JARAOO010000004">
    <property type="protein sequence ID" value="KAJ7970156.1"/>
    <property type="molecule type" value="Genomic_DNA"/>
</dbReference>
<reference evidence="1" key="1">
    <citation type="journal article" date="2023" name="Science">
        <title>Elucidation of the pathway for biosynthesis of saponin adjuvants from the soapbark tree.</title>
        <authorList>
            <person name="Reed J."/>
            <person name="Orme A."/>
            <person name="El-Demerdash A."/>
            <person name="Owen C."/>
            <person name="Martin L.B.B."/>
            <person name="Misra R.C."/>
            <person name="Kikuchi S."/>
            <person name="Rejzek M."/>
            <person name="Martin A.C."/>
            <person name="Harkess A."/>
            <person name="Leebens-Mack J."/>
            <person name="Louveau T."/>
            <person name="Stephenson M.J."/>
            <person name="Osbourn A."/>
        </authorList>
    </citation>
    <scope>NUCLEOTIDE SEQUENCE</scope>
    <source>
        <strain evidence="1">S10</strain>
    </source>
</reference>
<dbReference type="InterPro" id="IPR037848">
    <property type="entry name" value="GEM-like"/>
</dbReference>
<dbReference type="PANTHER" id="PTHR31969">
    <property type="entry name" value="GEM-LIKE PROTEIN 2"/>
    <property type="match status" value="1"/>
</dbReference>
<name>A0AAD7M772_QUISA</name>
<organism evidence="1 2">
    <name type="scientific">Quillaja saponaria</name>
    <name type="common">Soap bark tree</name>
    <dbReference type="NCBI Taxonomy" id="32244"/>
    <lineage>
        <taxon>Eukaryota</taxon>
        <taxon>Viridiplantae</taxon>
        <taxon>Streptophyta</taxon>
        <taxon>Embryophyta</taxon>
        <taxon>Tracheophyta</taxon>
        <taxon>Spermatophyta</taxon>
        <taxon>Magnoliopsida</taxon>
        <taxon>eudicotyledons</taxon>
        <taxon>Gunneridae</taxon>
        <taxon>Pentapetalae</taxon>
        <taxon>rosids</taxon>
        <taxon>fabids</taxon>
        <taxon>Fabales</taxon>
        <taxon>Quillajaceae</taxon>
        <taxon>Quillaja</taxon>
    </lineage>
</organism>
<protein>
    <submittedName>
        <fullName evidence="1">GEM-like protein 4</fullName>
    </submittedName>
</protein>
<dbReference type="AlphaFoldDB" id="A0AAD7M772"/>
<evidence type="ECO:0000313" key="1">
    <source>
        <dbReference type="EMBL" id="KAJ7970156.1"/>
    </source>
</evidence>
<sequence>MEEGCKNVVPFKGNGIEVDNYTKAHVIGVTGIGSNLAKLWARGNSSGKDDRWTTIRDKDEGESKMVRIKTLGRRNTSSFPEHVKLPSSEAVKRTQESINENLDQVVIPVETIREANQGKIVKETKHKYIEIITEDYSKFRFLDFHRYEKTFRTLQKVISLENESQELKTKS</sequence>